<feature type="compositionally biased region" description="Low complexity" evidence="1">
    <location>
        <begin position="1089"/>
        <end position="1101"/>
    </location>
</feature>
<feature type="compositionally biased region" description="Acidic residues" evidence="1">
    <location>
        <begin position="1079"/>
        <end position="1088"/>
    </location>
</feature>
<protein>
    <submittedName>
        <fullName evidence="2">Uncharacterized protein</fullName>
    </submittedName>
</protein>
<feature type="compositionally biased region" description="Polar residues" evidence="1">
    <location>
        <begin position="849"/>
        <end position="863"/>
    </location>
</feature>
<feature type="region of interest" description="Disordered" evidence="1">
    <location>
        <begin position="1079"/>
        <end position="1142"/>
    </location>
</feature>
<evidence type="ECO:0000313" key="3">
    <source>
        <dbReference type="Proteomes" id="UP000184330"/>
    </source>
</evidence>
<proteinExistence type="predicted"/>
<feature type="compositionally biased region" description="Acidic residues" evidence="1">
    <location>
        <begin position="1131"/>
        <end position="1142"/>
    </location>
</feature>
<dbReference type="Proteomes" id="UP000184330">
    <property type="component" value="Unassembled WGS sequence"/>
</dbReference>
<name>A0A1L7X6G9_9HELO</name>
<dbReference type="OrthoDB" id="5427134at2759"/>
<feature type="compositionally biased region" description="Low complexity" evidence="1">
    <location>
        <begin position="740"/>
        <end position="753"/>
    </location>
</feature>
<evidence type="ECO:0000256" key="1">
    <source>
        <dbReference type="SAM" id="MobiDB-lite"/>
    </source>
</evidence>
<keyword evidence="3" id="KW-1185">Reference proteome</keyword>
<dbReference type="AlphaFoldDB" id="A0A1L7X6G9"/>
<dbReference type="STRING" id="576137.A0A1L7X6G9"/>
<feature type="region of interest" description="Disordered" evidence="1">
    <location>
        <begin position="989"/>
        <end position="1062"/>
    </location>
</feature>
<feature type="region of interest" description="Disordered" evidence="1">
    <location>
        <begin position="740"/>
        <end position="827"/>
    </location>
</feature>
<feature type="region of interest" description="Disordered" evidence="1">
    <location>
        <begin position="910"/>
        <end position="932"/>
    </location>
</feature>
<feature type="compositionally biased region" description="Polar residues" evidence="1">
    <location>
        <begin position="766"/>
        <end position="785"/>
    </location>
</feature>
<reference evidence="2 3" key="1">
    <citation type="submission" date="2016-03" db="EMBL/GenBank/DDBJ databases">
        <authorList>
            <person name="Ploux O."/>
        </authorList>
    </citation>
    <scope>NUCLEOTIDE SEQUENCE [LARGE SCALE GENOMIC DNA]</scope>
    <source>
        <strain evidence="2 3">UAMH 11012</strain>
    </source>
</reference>
<organism evidence="2 3">
    <name type="scientific">Phialocephala subalpina</name>
    <dbReference type="NCBI Taxonomy" id="576137"/>
    <lineage>
        <taxon>Eukaryota</taxon>
        <taxon>Fungi</taxon>
        <taxon>Dikarya</taxon>
        <taxon>Ascomycota</taxon>
        <taxon>Pezizomycotina</taxon>
        <taxon>Leotiomycetes</taxon>
        <taxon>Helotiales</taxon>
        <taxon>Mollisiaceae</taxon>
        <taxon>Phialocephala</taxon>
        <taxon>Phialocephala fortinii species complex</taxon>
    </lineage>
</organism>
<accession>A0A1L7X6G9</accession>
<gene>
    <name evidence="2" type="ORF">PAC_10499</name>
</gene>
<feature type="compositionally biased region" description="Basic and acidic residues" evidence="1">
    <location>
        <begin position="910"/>
        <end position="921"/>
    </location>
</feature>
<dbReference type="EMBL" id="FJOG01000016">
    <property type="protein sequence ID" value="CZR60603.1"/>
    <property type="molecule type" value="Genomic_DNA"/>
</dbReference>
<sequence>MAAHRLGSWVPTTPLLSSNLNLHGDASANPNTNVSEEETKLPSGRCNYTNLSIGGNAPRCGCRRFWDKALAMGMRAGLGSEGRSGFCMCEHHACYHDDVQEGYGSTPVQSATSNLNPNLRISNEVVMSDGSSTVVNTPLRTGQIQGDERLKKDGRRERGAREEHESAIPDTVQWGRYVHSGPPSMGSLPAIPSQCLLPSETGSMTSGGGSQYMKPFGGLGLRTLIRKPSPSITARAHDQASGSGDGDAQKKQEQERPMQIYEDANGNGHLQSLTEVATPSAQTSQDPNEDLGQTITGIQEALDRYADGRAQTEIALRPVSKGESLHVKQSSSGQSLVLHNPDNENLLPRIKHIMGQFVDFPNKISNHEYRLDQLENTSFSNGHIDDLREGHDDIRDRVGDLEDRVLDIDHQISALNNGSVCGRNHLSSFEGASVTSSAMIASALDRVEPSRVEALEAQVAELQASALPSHSRPWEVEVVFLPFGARMMGIWSSQHDMSQRPRLGSTMTDEWTQTQNSLAAQAILTARDQVAAWEKSATDLAEKDDAWLTARACGLRSRVDERLRSRGLVRLIQVCGPEARDVYAAMMKAFGDIPEILNDDPYTLHDENAGSVPKPLKQYLSLSNPWIPLRKIHKDPRLCFLNPSEMITPALWTVPFLSSSVAMRHTKIRRLYITHRDAYIQHLTHSPTDWTWQKLRQLPRVYPDQPSQSFSHTPEADAHEPCWEYDERLDPPHESIHSSFASQISSLSIQAQSPEQEDIEPASPSDHFSSAAVSRQASTTPTSVAPTGISHPLSPLKERKERDPFRTRPIHGRTISMPSLIPTKSPHLTNKRRITSFDHEHDDLPHAQIHSSPSCAPSTSAQAQALMLKRRRTRSPEKDINGNGPRWSVGPPSPFTFIDELGVHTHDVVQSKGKGPEREGRGMTPFAYATPHSNAPYIERDRERSGAPISVYEDESAAGDENLGGEAGDGSVTDEIDVYADQRQNFEAGMGLGTGISSEFQNYDEDEDEEDEDPNRERNFVDEGSIDLDQDRSPSLGQERQVDEEWEGVQDLDEDQNSHGIAIGDVVDEFANQEVEIFEDEYEEEDDNVSQSSSVPSEYPSTQQRMQGTKSGPVLEERLQEEGPGFRIHVDEDEDDEEDELV</sequence>
<feature type="region of interest" description="Disordered" evidence="1">
    <location>
        <begin position="848"/>
        <end position="892"/>
    </location>
</feature>
<feature type="compositionally biased region" description="Acidic residues" evidence="1">
    <location>
        <begin position="1002"/>
        <end position="1014"/>
    </location>
</feature>
<feature type="region of interest" description="Disordered" evidence="1">
    <location>
        <begin position="231"/>
        <end position="255"/>
    </location>
</feature>
<feature type="compositionally biased region" description="Acidic residues" evidence="1">
    <location>
        <begin position="1042"/>
        <end position="1055"/>
    </location>
</feature>
<evidence type="ECO:0000313" key="2">
    <source>
        <dbReference type="EMBL" id="CZR60603.1"/>
    </source>
</evidence>
<feature type="compositionally biased region" description="Basic and acidic residues" evidence="1">
    <location>
        <begin position="796"/>
        <end position="806"/>
    </location>
</feature>